<dbReference type="InterPro" id="IPR025533">
    <property type="entry name" value="DUF4419"/>
</dbReference>
<accession>A0A2H5FM47</accession>
<reference evidence="1 2" key="1">
    <citation type="submission" date="2017-12" db="EMBL/GenBank/DDBJ databases">
        <title>Legionella sainthelensi LA01-117, whole genome sequence of a clinical isolate from New Zealand.</title>
        <authorList>
            <person name="Cree S.L."/>
            <person name="Slow S."/>
            <person name="Kennedy M.A."/>
            <person name="Murdoch D.R."/>
            <person name="Biggs P.J."/>
            <person name="Anderson T."/>
        </authorList>
    </citation>
    <scope>NUCLEOTIDE SEQUENCE [LARGE SCALE GENOMIC DNA]</scope>
    <source>
        <strain evidence="1 2">LA01-117</strain>
    </source>
</reference>
<dbReference type="AlphaFoldDB" id="A0A2H5FM47"/>
<dbReference type="PANTHER" id="PTHR31252">
    <property type="entry name" value="DUF4419 DOMAIN-CONTAINING PROTEIN"/>
    <property type="match status" value="1"/>
</dbReference>
<proteinExistence type="predicted"/>
<dbReference type="Proteomes" id="UP000234343">
    <property type="component" value="Chromosome"/>
</dbReference>
<evidence type="ECO:0000313" key="2">
    <source>
        <dbReference type="Proteomes" id="UP000234343"/>
    </source>
</evidence>
<dbReference type="EMBL" id="CP025491">
    <property type="protein sequence ID" value="AUH72625.1"/>
    <property type="molecule type" value="Genomic_DNA"/>
</dbReference>
<dbReference type="Pfam" id="PF14388">
    <property type="entry name" value="DUF4419"/>
    <property type="match status" value="1"/>
</dbReference>
<keyword evidence="2" id="KW-1185">Reference proteome</keyword>
<dbReference type="KEGG" id="lsh:CAB17_11605"/>
<dbReference type="RefSeq" id="WP_101900234.1">
    <property type="nucleotide sequence ID" value="NZ_CP025491.2"/>
</dbReference>
<dbReference type="PANTHER" id="PTHR31252:SF11">
    <property type="entry name" value="DUF4419 DOMAIN-CONTAINING PROTEIN"/>
    <property type="match status" value="1"/>
</dbReference>
<sequence length="511" mass="59076">MMRGKIEPTNKTSKVSNAPNAPLELDVELTESTATLTFRNITYNTGINPDIDECNENEWVAKKHDLARIQRKTHPNIPAENFVRSFQDVKEDKAFTNKFYYDQFDSAFGSMVHTAFGRHQAIEIKPDDIHMLVLQGLARFFQHFQEDFRQFGVSFQGKKKIKINIPDIDNNEYWNRVPYGFANIIRELISVPETADVILQNYSNSTQVDKAVKAITLMGMFSTYFDYTLETMCFIPKFILQGTVEDWNKLNSIPEKIITQLRLKEYISAEKANGPQILYRWLNRLQPILNAMYMGRTGRVDVEFWQSFYKFKSHSGGNTVTGNIVYFYPFLKRAQKKSQVVEYRINEYILGNEITLGHKSSGKLLGPKTDELPVNFVEVDFKLEEIRKDEIRHYDMGMKGGIVAFQQEAGKKLSAHMDYSIFYKKRKPKIMKLSQNGSHEIDSEWMQQSKKNTIDSNKSKAITLSNSNGLDTNPKTETNLSSSFKIGQRKTIKFELEFEDEENKVPGISHR</sequence>
<evidence type="ECO:0000313" key="1">
    <source>
        <dbReference type="EMBL" id="AUH72625.1"/>
    </source>
</evidence>
<name>A0A2H5FM47_9GAMM</name>
<gene>
    <name evidence="1" type="ORF">CAB17_11605</name>
</gene>
<protein>
    <submittedName>
        <fullName evidence="1">Uncharacterized protein</fullName>
    </submittedName>
</protein>
<organism evidence="1 2">
    <name type="scientific">Legionella sainthelensi</name>
    <dbReference type="NCBI Taxonomy" id="28087"/>
    <lineage>
        <taxon>Bacteria</taxon>
        <taxon>Pseudomonadati</taxon>
        <taxon>Pseudomonadota</taxon>
        <taxon>Gammaproteobacteria</taxon>
        <taxon>Legionellales</taxon>
        <taxon>Legionellaceae</taxon>
        <taxon>Legionella</taxon>
    </lineage>
</organism>